<gene>
    <name evidence="2" type="ORF">SAMN06295879_2055</name>
</gene>
<dbReference type="Proteomes" id="UP000189735">
    <property type="component" value="Unassembled WGS sequence"/>
</dbReference>
<name>A0A1T4Y1J0_9MICO</name>
<protein>
    <recommendedName>
        <fullName evidence="4">Cytoplasmic membrane protein</fullName>
    </recommendedName>
</protein>
<evidence type="ECO:0000313" key="3">
    <source>
        <dbReference type="Proteomes" id="UP000189735"/>
    </source>
</evidence>
<feature type="transmembrane region" description="Helical" evidence="1">
    <location>
        <begin position="121"/>
        <end position="142"/>
    </location>
</feature>
<sequence>MTGSIPPGARSEPTDVARMHRHVRQWLILFIVGLVVSGVTAFPLELELRLGAAVLHAGWSPFPQIAPDLVMWVDRVHAALVDTYGRYPFMAYGTDWLAFAHLVIAVAFIGPLRDPVRNVWVIQFGMIACVGVVPLALIAGGIRGIPLGWQLLDMSFGVIGIIPLVVVYRLIRRIEQAQAALPVL</sequence>
<feature type="transmembrane region" description="Helical" evidence="1">
    <location>
        <begin position="26"/>
        <end position="44"/>
    </location>
</feature>
<accession>A0A1T4Y1J0</accession>
<organism evidence="2 3">
    <name type="scientific">Agreia bicolorata</name>
    <dbReference type="NCBI Taxonomy" id="110935"/>
    <lineage>
        <taxon>Bacteria</taxon>
        <taxon>Bacillati</taxon>
        <taxon>Actinomycetota</taxon>
        <taxon>Actinomycetes</taxon>
        <taxon>Micrococcales</taxon>
        <taxon>Microbacteriaceae</taxon>
        <taxon>Agreia</taxon>
    </lineage>
</organism>
<keyword evidence="1" id="KW-1133">Transmembrane helix</keyword>
<feature type="transmembrane region" description="Helical" evidence="1">
    <location>
        <begin position="89"/>
        <end position="109"/>
    </location>
</feature>
<evidence type="ECO:0000256" key="1">
    <source>
        <dbReference type="SAM" id="Phobius"/>
    </source>
</evidence>
<reference evidence="3" key="1">
    <citation type="submission" date="2017-02" db="EMBL/GenBank/DDBJ databases">
        <authorList>
            <person name="Varghese N."/>
            <person name="Submissions S."/>
        </authorList>
    </citation>
    <scope>NUCLEOTIDE SEQUENCE [LARGE SCALE GENOMIC DNA]</scope>
    <source>
        <strain evidence="3">VKM Ac-2052</strain>
    </source>
</reference>
<dbReference type="AlphaFoldDB" id="A0A1T4Y1J0"/>
<dbReference type="EMBL" id="FUYG01000005">
    <property type="protein sequence ID" value="SKA95659.1"/>
    <property type="molecule type" value="Genomic_DNA"/>
</dbReference>
<evidence type="ECO:0000313" key="2">
    <source>
        <dbReference type="EMBL" id="SKA95659.1"/>
    </source>
</evidence>
<feature type="transmembrane region" description="Helical" evidence="1">
    <location>
        <begin position="154"/>
        <end position="171"/>
    </location>
</feature>
<proteinExistence type="predicted"/>
<keyword evidence="1" id="KW-0812">Transmembrane</keyword>
<evidence type="ECO:0008006" key="4">
    <source>
        <dbReference type="Google" id="ProtNLM"/>
    </source>
</evidence>
<keyword evidence="1" id="KW-0472">Membrane</keyword>